<feature type="non-terminal residue" evidence="1">
    <location>
        <position position="924"/>
    </location>
</feature>
<dbReference type="AlphaFoldDB" id="G0U280"/>
<organism evidence="1">
    <name type="scientific">Trypanosoma vivax (strain Y486)</name>
    <dbReference type="NCBI Taxonomy" id="1055687"/>
    <lineage>
        <taxon>Eukaryota</taxon>
        <taxon>Discoba</taxon>
        <taxon>Euglenozoa</taxon>
        <taxon>Kinetoplastea</taxon>
        <taxon>Metakinetoplastina</taxon>
        <taxon>Trypanosomatida</taxon>
        <taxon>Trypanosomatidae</taxon>
        <taxon>Trypanosoma</taxon>
        <taxon>Duttonella</taxon>
    </lineage>
</organism>
<dbReference type="EMBL" id="HE573025">
    <property type="protein sequence ID" value="CCC50383.1"/>
    <property type="molecule type" value="Genomic_DNA"/>
</dbReference>
<accession>G0U280</accession>
<name>G0U280_TRYVY</name>
<protein>
    <submittedName>
        <fullName evidence="1">Uncharacterized protein</fullName>
    </submittedName>
</protein>
<proteinExistence type="predicted"/>
<feature type="non-terminal residue" evidence="1">
    <location>
        <position position="1"/>
    </location>
</feature>
<gene>
    <name evidence="1" type="ORF">TVY486_0902060</name>
</gene>
<sequence length="924" mass="101298">SGFGMSEVASLAVWSESWGNLEQSVLWQQAAMCVCAKFEEATTAGTPSVCELANQCSASVADALARAVPSALELIRACRFDIFSDWKFPRQCGALPVVYLLSHIPPATRPLCLTNSEDGVKGDGHQCLLRAISMLKWLCGDDAEQSCEVFRCLCTAKVALMDLSLVEEDSACCFAPSVSETAQEGGKSRIAYLGRALHCMLLSSSNFLLSQTVAFAIDEAGKSPNINCNKVLGLRLWSIVMEADVAAAFNKTLLMRLYHSLCLPLDCEGPHARSRAASLLMEFARPVFCDALPRLTAVLRGGWRTVHEALAMSPNNVTQSLPIDVHEEVPSACREVLLQMKKLLELFANASLKVSCLSLLFDVFQLSVAALLGQRDVNGDNEDEIFAFAPAEMFFIATQISSNDMGCFVVVSEVMRRSLRQYLFLRLGSVLGELGGHLGGNEVSEYLDSVADSLNGVTCALQETSPLYAHTFVLLFLGEMASPAEIFVTGVEGRCGEAVSCSECENEELYRAVSLWAKQEATAQWAVLQEQEKSIISRVISCSLRLTFAVEAGCATYKNSEAHNQVVRDVARLKASLQRSAHDPAILQVIVGASPTAESTGEVLSPVLITGGVADGVEADRFVDGATTSDTECCLFIRGESYVRSKLILEILRGYDMLVNSDKFHADLAVIVLGAKGRAVPASLCRICTLRKRGIISAFSLTFCATKGARFERDAHRIREKELEFFNGRVSFMLRQEREGRTAIQVLWRAWWDIFATQEEEQRVFFDVQERMRLALVNEEENERDTFHESFARGEAELTHHYGERFSADVGQQEEWRREHVWQRRGSGVGGAIDCGSVTRADCHHGSQFSSEQELQPVASVFDGEVSKYEDSAKREVRGPSERLMNLAEESVSPAGASVLGADCNKHVHSPIAEPALALDSLCS</sequence>
<reference evidence="1" key="1">
    <citation type="journal article" date="2012" name="Proc. Natl. Acad. Sci. U.S.A.">
        <title>Antigenic diversity is generated by distinct evolutionary mechanisms in African trypanosome species.</title>
        <authorList>
            <person name="Jackson A.P."/>
            <person name="Berry A."/>
            <person name="Aslett M."/>
            <person name="Allison H.C."/>
            <person name="Burton P."/>
            <person name="Vavrova-Anderson J."/>
            <person name="Brown R."/>
            <person name="Browne H."/>
            <person name="Corton N."/>
            <person name="Hauser H."/>
            <person name="Gamble J."/>
            <person name="Gilderthorp R."/>
            <person name="Marcello L."/>
            <person name="McQuillan J."/>
            <person name="Otto T.D."/>
            <person name="Quail M.A."/>
            <person name="Sanders M.J."/>
            <person name="van Tonder A."/>
            <person name="Ginger M.L."/>
            <person name="Field M.C."/>
            <person name="Barry J.D."/>
            <person name="Hertz-Fowler C."/>
            <person name="Berriman M."/>
        </authorList>
    </citation>
    <scope>NUCLEOTIDE SEQUENCE</scope>
    <source>
        <strain evidence="1">Y486</strain>
    </source>
</reference>
<evidence type="ECO:0000313" key="1">
    <source>
        <dbReference type="EMBL" id="CCC50383.1"/>
    </source>
</evidence>